<name>K0BDH8_9ARCH</name>
<dbReference type="PROSITE" id="PS51203">
    <property type="entry name" value="CS"/>
    <property type="match status" value="1"/>
</dbReference>
<dbReference type="Gene3D" id="2.60.40.790">
    <property type="match status" value="1"/>
</dbReference>
<gene>
    <name evidence="5" type="ORF">NSED_02850</name>
</gene>
<reference evidence="5 6" key="1">
    <citation type="journal article" date="2012" name="J. Bacteriol.">
        <title>Draft Genome Sequence of an Ammonia-Oxidizing Archaeon, "Candidatus Nitrosopumilus sediminis" AR2, from Svalbard in the Arctic Circle.</title>
        <authorList>
            <person name="Park S.J."/>
            <person name="Kim J.G."/>
            <person name="Jung M.Y."/>
            <person name="Kim S.J."/>
            <person name="Cha I.T."/>
            <person name="Ghai R."/>
            <person name="Martin-Cuadrado A.B."/>
            <person name="Rodriguez-Valera F."/>
            <person name="Rhee S.K."/>
        </authorList>
    </citation>
    <scope>NUCLEOTIDE SEQUENCE [LARGE SCALE GENOMIC DNA]</scope>
    <source>
        <strain evidence="5 6">AR2</strain>
    </source>
</reference>
<feature type="domain" description="SHSP" evidence="3">
    <location>
        <begin position="70"/>
        <end position="168"/>
    </location>
</feature>
<dbReference type="InterPro" id="IPR002068">
    <property type="entry name" value="A-crystallin/Hsp20_dom"/>
</dbReference>
<evidence type="ECO:0000259" key="3">
    <source>
        <dbReference type="PROSITE" id="PS01031"/>
    </source>
</evidence>
<dbReference type="PROSITE" id="PS01031">
    <property type="entry name" value="SHSP"/>
    <property type="match status" value="1"/>
</dbReference>
<dbReference type="SUPFAM" id="SSF49764">
    <property type="entry name" value="HSP20-like chaperones"/>
    <property type="match status" value="1"/>
</dbReference>
<dbReference type="NCBIfam" id="NF041800">
    <property type="entry name" value="Hsp20"/>
    <property type="match status" value="1"/>
</dbReference>
<dbReference type="Proteomes" id="UP000006100">
    <property type="component" value="Chromosome"/>
</dbReference>
<dbReference type="InterPro" id="IPR007052">
    <property type="entry name" value="CS_dom"/>
</dbReference>
<keyword evidence="6" id="KW-1185">Reference proteome</keyword>
<dbReference type="eggNOG" id="arCOG01833">
    <property type="taxonomic scope" value="Archaea"/>
</dbReference>
<evidence type="ECO:0000313" key="6">
    <source>
        <dbReference type="Proteomes" id="UP000006100"/>
    </source>
</evidence>
<protein>
    <submittedName>
        <fullName evidence="5">Heat shock protein HSP20</fullName>
    </submittedName>
</protein>
<dbReference type="KEGG" id="nir:NSED_02850"/>
<dbReference type="HOGENOM" id="CLU_117605_1_0_2"/>
<accession>K0BDH8</accession>
<organism evidence="5 6">
    <name type="scientific">Candidatus Nitrosopumilus sediminis</name>
    <dbReference type="NCBI Taxonomy" id="1229909"/>
    <lineage>
        <taxon>Archaea</taxon>
        <taxon>Nitrososphaerota</taxon>
        <taxon>Nitrososphaeria</taxon>
        <taxon>Nitrosopumilales</taxon>
        <taxon>Nitrosopumilaceae</taxon>
        <taxon>Nitrosopumilus</taxon>
    </lineage>
</organism>
<sequence>MVKKMFDNTFGKTFRRLSSPFFSMGDVFESPDGGSVQTYGPYYYGYVKTIGEDGIPHVTEWGNAKPGGVLTDSSVRDPLVDVSTNEKDGTIKLVSEMPGIDKSDIKLNVTDNMVLISAEHEDRKYQKKVPLPSKVDENSAKAKYTNGVLELTLSVAEEKPQGKIVAIE</sequence>
<dbReference type="PATRIC" id="fig|1229909.8.peg.600"/>
<feature type="domain" description="CS" evidence="4">
    <location>
        <begin position="75"/>
        <end position="168"/>
    </location>
</feature>
<dbReference type="EMBL" id="CP003843">
    <property type="protein sequence ID" value="AFS82376.1"/>
    <property type="molecule type" value="Genomic_DNA"/>
</dbReference>
<dbReference type="STRING" id="1229909.NSED_02850"/>
<evidence type="ECO:0000256" key="2">
    <source>
        <dbReference type="RuleBase" id="RU003616"/>
    </source>
</evidence>
<evidence type="ECO:0000313" key="5">
    <source>
        <dbReference type="EMBL" id="AFS82376.1"/>
    </source>
</evidence>
<proteinExistence type="inferred from homology"/>
<comment type="similarity">
    <text evidence="1 2">Belongs to the small heat shock protein (HSP20) family.</text>
</comment>
<dbReference type="Pfam" id="PF00011">
    <property type="entry name" value="HSP20"/>
    <property type="match status" value="1"/>
</dbReference>
<dbReference type="CDD" id="cd06464">
    <property type="entry name" value="ACD_sHsps-like"/>
    <property type="match status" value="1"/>
</dbReference>
<keyword evidence="5" id="KW-0346">Stress response</keyword>
<dbReference type="InterPro" id="IPR008978">
    <property type="entry name" value="HSP20-like_chaperone"/>
</dbReference>
<evidence type="ECO:0000256" key="1">
    <source>
        <dbReference type="PROSITE-ProRule" id="PRU00285"/>
    </source>
</evidence>
<dbReference type="AlphaFoldDB" id="K0BDH8"/>
<evidence type="ECO:0000259" key="4">
    <source>
        <dbReference type="PROSITE" id="PS51203"/>
    </source>
</evidence>